<reference evidence="1" key="2">
    <citation type="submission" date="2021-04" db="EMBL/GenBank/DDBJ databases">
        <authorList>
            <person name="Gilroy R."/>
        </authorList>
    </citation>
    <scope>NUCLEOTIDE SEQUENCE</scope>
    <source>
        <strain evidence="1">CHK185-1770</strain>
    </source>
</reference>
<name>A0A9D2MVN5_9FIRM</name>
<accession>A0A9D2MVN5</accession>
<sequence>DLLFWPVYISYTPQEWTSGTREEYAVQAGKICGHTLLINSLCSGDGYGGAAQFVNGAVQAELPLGQEGLLVVDV</sequence>
<organism evidence="1 2">
    <name type="scientific">Candidatus Acutalibacter pullicola</name>
    <dbReference type="NCBI Taxonomy" id="2838417"/>
    <lineage>
        <taxon>Bacteria</taxon>
        <taxon>Bacillati</taxon>
        <taxon>Bacillota</taxon>
        <taxon>Clostridia</taxon>
        <taxon>Eubacteriales</taxon>
        <taxon>Acutalibacteraceae</taxon>
        <taxon>Acutalibacter</taxon>
    </lineage>
</organism>
<evidence type="ECO:0000313" key="1">
    <source>
        <dbReference type="EMBL" id="HJB97450.1"/>
    </source>
</evidence>
<comment type="caution">
    <text evidence="1">The sequence shown here is derived from an EMBL/GenBank/DDBJ whole genome shotgun (WGS) entry which is preliminary data.</text>
</comment>
<dbReference type="Proteomes" id="UP000826793">
    <property type="component" value="Unassembled WGS sequence"/>
</dbReference>
<gene>
    <name evidence="1" type="ORF">H9710_02595</name>
</gene>
<proteinExistence type="predicted"/>
<dbReference type="EMBL" id="DWXG01000021">
    <property type="protein sequence ID" value="HJB97450.1"/>
    <property type="molecule type" value="Genomic_DNA"/>
</dbReference>
<evidence type="ECO:0000313" key="2">
    <source>
        <dbReference type="Proteomes" id="UP000826793"/>
    </source>
</evidence>
<feature type="non-terminal residue" evidence="1">
    <location>
        <position position="1"/>
    </location>
</feature>
<reference evidence="1" key="1">
    <citation type="journal article" date="2021" name="PeerJ">
        <title>Extensive microbial diversity within the chicken gut microbiome revealed by metagenomics and culture.</title>
        <authorList>
            <person name="Gilroy R."/>
            <person name="Ravi A."/>
            <person name="Getino M."/>
            <person name="Pursley I."/>
            <person name="Horton D.L."/>
            <person name="Alikhan N.F."/>
            <person name="Baker D."/>
            <person name="Gharbi K."/>
            <person name="Hall N."/>
            <person name="Watson M."/>
            <person name="Adriaenssens E.M."/>
            <person name="Foster-Nyarko E."/>
            <person name="Jarju S."/>
            <person name="Secka A."/>
            <person name="Antonio M."/>
            <person name="Oren A."/>
            <person name="Chaudhuri R.R."/>
            <person name="La Ragione R."/>
            <person name="Hildebrand F."/>
            <person name="Pallen M.J."/>
        </authorList>
    </citation>
    <scope>NUCLEOTIDE SEQUENCE</scope>
    <source>
        <strain evidence="1">CHK185-1770</strain>
    </source>
</reference>
<dbReference type="AlphaFoldDB" id="A0A9D2MVN5"/>
<protein>
    <submittedName>
        <fullName evidence="1">Uncharacterized protein</fullName>
    </submittedName>
</protein>